<evidence type="ECO:0000256" key="2">
    <source>
        <dbReference type="ARBA" id="ARBA00012489"/>
    </source>
</evidence>
<dbReference type="EMBL" id="CP015058">
    <property type="protein sequence ID" value="QGN16807.1"/>
    <property type="molecule type" value="Genomic_DNA"/>
</dbReference>
<evidence type="ECO:0000256" key="4">
    <source>
        <dbReference type="ARBA" id="ARBA00022829"/>
    </source>
</evidence>
<gene>
    <name evidence="7" type="primary">ESP1</name>
    <name evidence="7" type="ORF">FIM1_3531</name>
</gene>
<evidence type="ECO:0000313" key="7">
    <source>
        <dbReference type="EMBL" id="QGN16807.1"/>
    </source>
</evidence>
<accession>A0ABX6F0C2</accession>
<dbReference type="Pfam" id="PF03568">
    <property type="entry name" value="Separin_C"/>
    <property type="match status" value="1"/>
</dbReference>
<protein>
    <recommendedName>
        <fullName evidence="2">separase</fullName>
        <ecNumber evidence="2">3.4.22.49</ecNumber>
    </recommendedName>
</protein>
<dbReference type="PANTHER" id="PTHR12792:SF0">
    <property type="entry name" value="SEPARIN"/>
    <property type="match status" value="1"/>
</dbReference>
<dbReference type="PROSITE" id="PS51700">
    <property type="entry name" value="SEPARIN"/>
    <property type="match status" value="1"/>
</dbReference>
<evidence type="ECO:0000256" key="1">
    <source>
        <dbReference type="ARBA" id="ARBA00000451"/>
    </source>
</evidence>
<dbReference type="Proteomes" id="UP000422736">
    <property type="component" value="Chromosome 5"/>
</dbReference>
<sequence length="1590" mass="184567">MKRVLIDMKPNNTVKRPLLSTSTKNSTVSEVHLESSRLYNGANNTESSNAIDWKRLYDLVDNKSQDFENYIHVNDSFIQLYRQLIWRHQSKKLKELPKKHMSWIIRLIDIGKLTQASNQILTLYNETNLIQADNLHDILLSDFGPSNEHYLATLKILTMQLILKTHTTERYAESLLELFAHDSHYLLRDSHIKTNAIVKLILNFFTLLPQYKPLFALKFIQYMSEFELDFEAYIKNMDFETFQKQIPKLLRKENSSNCVIYLNKYYNDYLTKATKSRRRNMESLNLREYLTGQSVDKRLFDDITKELRSSKLQKGNIDTILRPLLYHPALSKETTRTCDNIILFMNKSIRELHEDVLLYTLTYLFKIFLLSNDLKRCDNVSAVMYNCFVIKKKLFFLERASVSNYKLYLKTNDIVSYSKKFERLIGCCSDKSTQKSIFAYCCNIFMTFQQDDLNSIWTLTRKYMLNCFRRLKLEKFEIFRFSSEPILCFLYSGSNISNEFKWSPLCRSLNAILTNNYEENIELDFKVNALDSLAKYEVLIKSIYCLNYEMKKNSCLYLRKIFEIVLEKWINPKNSFNKDEELSDLEITFFDTLIPYLHQNKIFKLSTKLCLSLLSLPRYNGISGRVKFWLLESYIGLQLNSSVIATIKQYFDPLEEMITSLKDMSIHDIYVPLCAVLSILSWKKDSKLFNNLINDVLKTSKPQLFDIQNKSKMNISDYLKVLMLNIKLTHCASQIQFYEKNVYASLKELKRSLKICRLLIGKETVLSANYRFEVIALIDDIFRRIINVYVHTGVFKDCAFFTNEYQRVILALDNPTTTFNLLACLYSYYQLIDEFESAQTCLKKLNTVFDQIDGSINIDALGQFLYLNKEYEKLVNSMELFFEEDASKSEITDYWLLKTGQTYTINNHRRDFDSLVCMNNAKDLYNKVKKQLNADSFFKSMHESVMTIPSCNQQNTLSEDVTSDPKSLKAPHFLKGLNDSPRPSSLTPRGKSSTNKSFNRGNVVNNLQMMIRFIQNADTTSLKSYEVRELANLYSLTLSIFFNISTKTKLEDYFIRNLELKDRPRSLSLFYEKSFSDMGTEIYETFIPDTIKSDYHEIPQSKYIHSEFGKKWSHLSFSVVELDVCELTGDLLITRFDTIRNKHLHLRLPLNRHNSRDLGEDVLDFNSALKEIDDIITSNNMTTSADITSAITTKEQRKGWWDERYSLDTRLGAILSKIEDSWFCGFKGIFNPQAIDDEQFNVFKKGFESILYSQLPSRKLQRQSASFIQIDDMLIELFVLLDVINQPTEKAVSMMEDLIYFIFDALLFHGEENAYDEIDVNLIHIKFEELLEEYNASIIAKGRQQTVNHTFLILGNKCHSIPWESLNFMKDLSVSRVPSIEVLDQLLTKNSELEPEIDISRNLAFVLNPGNDLNRSEMTFGSDFKALSEKTTESKAYIGKAPSSDEFYNAVAKSNLFVYIGHSGGEQYVKLKNLRKCQRLAPSLLFGCSSAHLRYCGSFESSGTVYSYLLGGSPMVVGNLWDVTDKDTDKLTMGIFEKTGLVQTEKSIKGHSSLNVSEAIAQSRSQCNMKYLNGAAMVVYGLPMKFTRSK</sequence>
<dbReference type="PANTHER" id="PTHR12792">
    <property type="entry name" value="EXTRA SPINDLE POLES 1-RELATED"/>
    <property type="match status" value="1"/>
</dbReference>
<evidence type="ECO:0000259" key="6">
    <source>
        <dbReference type="PROSITE" id="PS51700"/>
    </source>
</evidence>
<keyword evidence="4" id="KW-0159">Chromosome partition</keyword>
<feature type="compositionally biased region" description="Polar residues" evidence="5">
    <location>
        <begin position="981"/>
        <end position="1000"/>
    </location>
</feature>
<keyword evidence="8" id="KW-1185">Reference proteome</keyword>
<keyword evidence="3" id="KW-0378">Hydrolase</keyword>
<comment type="catalytic activity">
    <reaction evidence="1">
        <text>All bonds known to be hydrolyzed by this endopeptidase have arginine in P1 and an acidic residue in P4. P6 is often occupied by an acidic residue or by a hydroxy-amino-acid residue, the phosphorylation of which enhances cleavage.</text>
        <dbReference type="EC" id="3.4.22.49"/>
    </reaction>
</comment>
<evidence type="ECO:0000256" key="5">
    <source>
        <dbReference type="SAM" id="MobiDB-lite"/>
    </source>
</evidence>
<evidence type="ECO:0000256" key="3">
    <source>
        <dbReference type="ARBA" id="ARBA00022801"/>
    </source>
</evidence>
<evidence type="ECO:0000313" key="8">
    <source>
        <dbReference type="Proteomes" id="UP000422736"/>
    </source>
</evidence>
<reference evidence="7 8" key="1">
    <citation type="submission" date="2016-03" db="EMBL/GenBank/DDBJ databases">
        <title>How can Kluyveromyces marxianus grow so fast - potential evolutionary course in Saccharomyces Complex revealed by comparative genomics.</title>
        <authorList>
            <person name="Mo W."/>
            <person name="Lu W."/>
            <person name="Yang X."/>
            <person name="Qi J."/>
            <person name="Lv H."/>
        </authorList>
    </citation>
    <scope>NUCLEOTIDE SEQUENCE [LARGE SCALE GENOMIC DNA]</scope>
    <source>
        <strain evidence="7 8">FIM1</strain>
    </source>
</reference>
<organism evidence="7 8">
    <name type="scientific">Kluyveromyces marxianus</name>
    <name type="common">Yeast</name>
    <name type="synonym">Candida kefyr</name>
    <dbReference type="NCBI Taxonomy" id="4911"/>
    <lineage>
        <taxon>Eukaryota</taxon>
        <taxon>Fungi</taxon>
        <taxon>Dikarya</taxon>
        <taxon>Ascomycota</taxon>
        <taxon>Saccharomycotina</taxon>
        <taxon>Saccharomycetes</taxon>
        <taxon>Saccharomycetales</taxon>
        <taxon>Saccharomycetaceae</taxon>
        <taxon>Kluyveromyces</taxon>
    </lineage>
</organism>
<dbReference type="InterPro" id="IPR005314">
    <property type="entry name" value="Peptidase_C50"/>
</dbReference>
<name>A0ABX6F0C2_KLUMA</name>
<feature type="domain" description="Peptidase C50" evidence="6">
    <location>
        <begin position="1400"/>
        <end position="1499"/>
    </location>
</feature>
<reference evidence="7 8" key="2">
    <citation type="submission" date="2019-11" db="EMBL/GenBank/DDBJ databases">
        <authorList>
            <person name="Lu H."/>
        </authorList>
    </citation>
    <scope>NUCLEOTIDE SEQUENCE [LARGE SCALE GENOMIC DNA]</scope>
    <source>
        <strain evidence="7 8">FIM1</strain>
    </source>
</reference>
<feature type="region of interest" description="Disordered" evidence="5">
    <location>
        <begin position="972"/>
        <end position="1000"/>
    </location>
</feature>
<dbReference type="EC" id="3.4.22.49" evidence="2"/>
<dbReference type="InterPro" id="IPR030397">
    <property type="entry name" value="SEPARIN_core_dom"/>
</dbReference>
<proteinExistence type="predicted"/>